<comment type="caution">
    <text evidence="2">The sequence shown here is derived from an EMBL/GenBank/DDBJ whole genome shotgun (WGS) entry which is preliminary data.</text>
</comment>
<evidence type="ECO:0000313" key="2">
    <source>
        <dbReference type="EMBL" id="KAJ0206901.1"/>
    </source>
</evidence>
<proteinExistence type="predicted"/>
<keyword evidence="3" id="KW-1185">Reference proteome</keyword>
<evidence type="ECO:0000256" key="1">
    <source>
        <dbReference type="SAM" id="MobiDB-lite"/>
    </source>
</evidence>
<dbReference type="AlphaFoldDB" id="A0A9R1XBT3"/>
<accession>A0A9R1XBT3</accession>
<sequence>MNDSLMSEILILQTTTFVMSDPRNFKFVGSIPDVMLEKVPLDNAIIKDYRKLPSFGARPIPGELQKIIDEERRKRKAKAATSENIKLPKKAKKPVQKPRSPSPVIQEESKERTITENPFLNLTTSPPSPPFTPPTSQMTSSPIISKIPITSIPPIPTTNSVGISLPQISIPLSLPIFTNSTPHTTSTVSTPPEVPSFKSVSDEIRTSDIPNNTFDVGPNANIGVTSEQPSSSVPPVDDDNEILFGDDQEPIVEFFFPPLSVNLSGDDDDAPMTKG</sequence>
<dbReference type="Proteomes" id="UP000235145">
    <property type="component" value="Unassembled WGS sequence"/>
</dbReference>
<dbReference type="EMBL" id="NBSK02000005">
    <property type="protein sequence ID" value="KAJ0206901.1"/>
    <property type="molecule type" value="Genomic_DNA"/>
</dbReference>
<protein>
    <submittedName>
        <fullName evidence="2">Uncharacterized protein</fullName>
    </submittedName>
</protein>
<feature type="region of interest" description="Disordered" evidence="1">
    <location>
        <begin position="71"/>
        <end position="140"/>
    </location>
</feature>
<name>A0A9R1XBT3_LACSA</name>
<gene>
    <name evidence="2" type="ORF">LSAT_V11C500287920</name>
</gene>
<evidence type="ECO:0000313" key="3">
    <source>
        <dbReference type="Proteomes" id="UP000235145"/>
    </source>
</evidence>
<reference evidence="2 3" key="1">
    <citation type="journal article" date="2017" name="Nat. Commun.">
        <title>Genome assembly with in vitro proximity ligation data and whole-genome triplication in lettuce.</title>
        <authorList>
            <person name="Reyes-Chin-Wo S."/>
            <person name="Wang Z."/>
            <person name="Yang X."/>
            <person name="Kozik A."/>
            <person name="Arikit S."/>
            <person name="Song C."/>
            <person name="Xia L."/>
            <person name="Froenicke L."/>
            <person name="Lavelle D.O."/>
            <person name="Truco M.J."/>
            <person name="Xia R."/>
            <person name="Zhu S."/>
            <person name="Xu C."/>
            <person name="Xu H."/>
            <person name="Xu X."/>
            <person name="Cox K."/>
            <person name="Korf I."/>
            <person name="Meyers B.C."/>
            <person name="Michelmore R.W."/>
        </authorList>
    </citation>
    <scope>NUCLEOTIDE SEQUENCE [LARGE SCALE GENOMIC DNA]</scope>
    <source>
        <strain evidence="3">cv. Salinas</strain>
        <tissue evidence="2">Seedlings</tissue>
    </source>
</reference>
<organism evidence="2 3">
    <name type="scientific">Lactuca sativa</name>
    <name type="common">Garden lettuce</name>
    <dbReference type="NCBI Taxonomy" id="4236"/>
    <lineage>
        <taxon>Eukaryota</taxon>
        <taxon>Viridiplantae</taxon>
        <taxon>Streptophyta</taxon>
        <taxon>Embryophyta</taxon>
        <taxon>Tracheophyta</taxon>
        <taxon>Spermatophyta</taxon>
        <taxon>Magnoliopsida</taxon>
        <taxon>eudicotyledons</taxon>
        <taxon>Gunneridae</taxon>
        <taxon>Pentapetalae</taxon>
        <taxon>asterids</taxon>
        <taxon>campanulids</taxon>
        <taxon>Asterales</taxon>
        <taxon>Asteraceae</taxon>
        <taxon>Cichorioideae</taxon>
        <taxon>Cichorieae</taxon>
        <taxon>Lactucinae</taxon>
        <taxon>Lactuca</taxon>
    </lineage>
</organism>
<feature type="compositionally biased region" description="Basic residues" evidence="1">
    <location>
        <begin position="87"/>
        <end position="96"/>
    </location>
</feature>